<dbReference type="RefSeq" id="WP_068215963.1">
    <property type="nucleotide sequence ID" value="NZ_CP139724.1"/>
</dbReference>
<dbReference type="CDD" id="cd08071">
    <property type="entry name" value="MPN_DUF2466"/>
    <property type="match status" value="1"/>
</dbReference>
<evidence type="ECO:0000256" key="5">
    <source>
        <dbReference type="ARBA" id="ARBA00023049"/>
    </source>
</evidence>
<dbReference type="GO" id="GO:0008237">
    <property type="term" value="F:metallopeptidase activity"/>
    <property type="evidence" value="ECO:0007669"/>
    <property type="project" value="UniProtKB-KW"/>
</dbReference>
<name>A0A150XFM4_9BACT</name>
<dbReference type="Proteomes" id="UP000075606">
    <property type="component" value="Unassembled WGS sequence"/>
</dbReference>
<evidence type="ECO:0000259" key="6">
    <source>
        <dbReference type="PROSITE" id="PS50249"/>
    </source>
</evidence>
<dbReference type="SUPFAM" id="SSF102712">
    <property type="entry name" value="JAB1/MPN domain"/>
    <property type="match status" value="1"/>
</dbReference>
<keyword evidence="2" id="KW-0479">Metal-binding</keyword>
<keyword evidence="3" id="KW-0378">Hydrolase</keyword>
<comment type="caution">
    <text evidence="7">The sequence shown here is derived from an EMBL/GenBank/DDBJ whole genome shotgun (WGS) entry which is preliminary data.</text>
</comment>
<keyword evidence="1" id="KW-0645">Protease</keyword>
<evidence type="ECO:0000313" key="8">
    <source>
        <dbReference type="Proteomes" id="UP000075606"/>
    </source>
</evidence>
<dbReference type="PROSITE" id="PS50249">
    <property type="entry name" value="MPN"/>
    <property type="match status" value="1"/>
</dbReference>
<evidence type="ECO:0000256" key="4">
    <source>
        <dbReference type="ARBA" id="ARBA00022833"/>
    </source>
</evidence>
<reference evidence="7 8" key="1">
    <citation type="submission" date="2016-01" db="EMBL/GenBank/DDBJ databases">
        <title>Genome sequencing of Roseivirga spongicola UST030701-084.</title>
        <authorList>
            <person name="Selvaratnam C."/>
            <person name="Thevarajoo S."/>
            <person name="Goh K.M."/>
            <person name="Ee R."/>
            <person name="Chan K.-G."/>
            <person name="Chong C.S."/>
        </authorList>
    </citation>
    <scope>NUCLEOTIDE SEQUENCE [LARGE SCALE GENOMIC DNA]</scope>
    <source>
        <strain evidence="7 8">UST030701-084</strain>
    </source>
</reference>
<keyword evidence="4" id="KW-0862">Zinc</keyword>
<dbReference type="InterPro" id="IPR020891">
    <property type="entry name" value="UPF0758_CS"/>
</dbReference>
<dbReference type="PROSITE" id="PS01302">
    <property type="entry name" value="UPF0758"/>
    <property type="match status" value="1"/>
</dbReference>
<proteinExistence type="predicted"/>
<sequence length="157" mass="17728">MSKRNKGGPFDMFEEVSLIYRNKTRANDRPKIDCAESAYKILRAHWDNDQISLVEEAKVMFLDTRFRLMSISTVSKGGLSGTVIDPRIVFAMALKRRCSAIILSHNHPSGNLKPSHADISLTRKFHEAGRLLEITLADHLIISEEGYYSMANEGHIP</sequence>
<dbReference type="OrthoDB" id="9804482at2"/>
<dbReference type="InterPro" id="IPR025657">
    <property type="entry name" value="RadC_JAB"/>
</dbReference>
<gene>
    <name evidence="7" type="ORF">AWW68_01795</name>
</gene>
<dbReference type="Pfam" id="PF04002">
    <property type="entry name" value="RadC"/>
    <property type="match status" value="1"/>
</dbReference>
<dbReference type="AlphaFoldDB" id="A0A150XFM4"/>
<keyword evidence="8" id="KW-1185">Reference proteome</keyword>
<dbReference type="EMBL" id="LRPC01000001">
    <property type="protein sequence ID" value="KYG77529.1"/>
    <property type="molecule type" value="Genomic_DNA"/>
</dbReference>
<evidence type="ECO:0000256" key="3">
    <source>
        <dbReference type="ARBA" id="ARBA00022801"/>
    </source>
</evidence>
<dbReference type="InterPro" id="IPR001405">
    <property type="entry name" value="UPF0758"/>
</dbReference>
<dbReference type="GO" id="GO:0006508">
    <property type="term" value="P:proteolysis"/>
    <property type="evidence" value="ECO:0007669"/>
    <property type="project" value="UniProtKB-KW"/>
</dbReference>
<evidence type="ECO:0000256" key="1">
    <source>
        <dbReference type="ARBA" id="ARBA00022670"/>
    </source>
</evidence>
<organism evidence="7 8">
    <name type="scientific">Roseivirga spongicola</name>
    <dbReference type="NCBI Taxonomy" id="333140"/>
    <lineage>
        <taxon>Bacteria</taxon>
        <taxon>Pseudomonadati</taxon>
        <taxon>Bacteroidota</taxon>
        <taxon>Cytophagia</taxon>
        <taxon>Cytophagales</taxon>
        <taxon>Roseivirgaceae</taxon>
        <taxon>Roseivirga</taxon>
    </lineage>
</organism>
<dbReference type="PANTHER" id="PTHR30471:SF3">
    <property type="entry name" value="UPF0758 PROTEIN YEES-RELATED"/>
    <property type="match status" value="1"/>
</dbReference>
<dbReference type="GO" id="GO:0046872">
    <property type="term" value="F:metal ion binding"/>
    <property type="evidence" value="ECO:0007669"/>
    <property type="project" value="UniProtKB-KW"/>
</dbReference>
<evidence type="ECO:0000256" key="2">
    <source>
        <dbReference type="ARBA" id="ARBA00022723"/>
    </source>
</evidence>
<keyword evidence="5" id="KW-0482">Metalloprotease</keyword>
<dbReference type="Gene3D" id="3.40.140.10">
    <property type="entry name" value="Cytidine Deaminase, domain 2"/>
    <property type="match status" value="1"/>
</dbReference>
<accession>A0A150XFM4</accession>
<dbReference type="STRING" id="333140.AWW68_01795"/>
<feature type="domain" description="MPN" evidence="6">
    <location>
        <begin position="31"/>
        <end position="156"/>
    </location>
</feature>
<evidence type="ECO:0000313" key="7">
    <source>
        <dbReference type="EMBL" id="KYG77529.1"/>
    </source>
</evidence>
<protein>
    <recommendedName>
        <fullName evidence="6">MPN domain-containing protein</fullName>
    </recommendedName>
</protein>
<dbReference type="PANTHER" id="PTHR30471">
    <property type="entry name" value="DNA REPAIR PROTEIN RADC"/>
    <property type="match status" value="1"/>
</dbReference>
<dbReference type="InterPro" id="IPR037518">
    <property type="entry name" value="MPN"/>
</dbReference>